<evidence type="ECO:0000256" key="3">
    <source>
        <dbReference type="ARBA" id="ARBA00022679"/>
    </source>
</evidence>
<reference evidence="6 7" key="1">
    <citation type="submission" date="2020-05" db="EMBL/GenBank/DDBJ databases">
        <authorList>
            <person name="Bohanan V.A."/>
            <person name="Brazelton B.R."/>
            <person name="Coffey L.M."/>
            <person name="Donovan A.R."/>
            <person name="Gales A.C."/>
            <person name="Glasscock A.J."/>
            <person name="Grill M."/>
            <person name="Harper M.C."/>
            <person name="Hollowell C.E."/>
            <person name="Liu T.Y."/>
            <person name="Mansour C."/>
            <person name="McDowell A.D."/>
            <person name="Miller T.E."/>
            <person name="Nash A.G."/>
            <person name="Seo J."/>
            <person name="Sherman Z.A."/>
            <person name="Albert R.M."/>
            <person name="Ayala A."/>
            <person name="Monti D.L."/>
            <person name="Garlena R.A."/>
            <person name="Russell D.A."/>
            <person name="Pope W.H."/>
            <person name="Jacobs-Sera D."/>
            <person name="Hatfull G.F."/>
        </authorList>
    </citation>
    <scope>NUCLEOTIDE SEQUENCE [LARGE SCALE GENOMIC DNA]</scope>
</reference>
<comment type="similarity">
    <text evidence="1">Belongs to the N(4)/N(6)-methyltransferase family.</text>
</comment>
<organism evidence="6 7">
    <name type="scientific">Arthrobacter phage Jinkies</name>
    <dbReference type="NCBI Taxonomy" id="2743903"/>
    <lineage>
        <taxon>Viruses</taxon>
        <taxon>Duplodnaviria</taxon>
        <taxon>Heunggongvirae</taxon>
        <taxon>Uroviricota</taxon>
        <taxon>Caudoviricetes</taxon>
        <taxon>Berryhillviridae</taxon>
        <taxon>Jinkiesvirus</taxon>
        <taxon>Jinkiesvirus jinkies</taxon>
    </lineage>
</organism>
<dbReference type="GO" id="GO:0009007">
    <property type="term" value="F:site-specific DNA-methyltransferase (adenine-specific) activity"/>
    <property type="evidence" value="ECO:0007669"/>
    <property type="project" value="TreeGrafter"/>
</dbReference>
<dbReference type="InterPro" id="IPR002941">
    <property type="entry name" value="DNA_methylase_N4/N6"/>
</dbReference>
<dbReference type="GO" id="GO:0008170">
    <property type="term" value="F:N-methyltransferase activity"/>
    <property type="evidence" value="ECO:0007669"/>
    <property type="project" value="InterPro"/>
</dbReference>
<feature type="domain" description="DNA methylase N-4/N-6" evidence="5">
    <location>
        <begin position="139"/>
        <end position="210"/>
    </location>
</feature>
<accession>A0A7S6BFQ1</accession>
<dbReference type="Proteomes" id="UP000594363">
    <property type="component" value="Segment"/>
</dbReference>
<name>A0A7S6BFQ1_9CAUD</name>
<dbReference type="PRINTS" id="PR00508">
    <property type="entry name" value="S21N4MTFRASE"/>
</dbReference>
<keyword evidence="2 6" id="KW-0489">Methyltransferase</keyword>
<evidence type="ECO:0000313" key="6">
    <source>
        <dbReference type="EMBL" id="QKY78967.1"/>
    </source>
</evidence>
<evidence type="ECO:0000313" key="7">
    <source>
        <dbReference type="Proteomes" id="UP000594363"/>
    </source>
</evidence>
<dbReference type="PANTHER" id="PTHR13370">
    <property type="entry name" value="RNA METHYLASE-RELATED"/>
    <property type="match status" value="1"/>
</dbReference>
<gene>
    <name evidence="6" type="primary">19</name>
    <name evidence="6" type="ORF">Jinkies_19</name>
</gene>
<feature type="region of interest" description="Disordered" evidence="4">
    <location>
        <begin position="123"/>
        <end position="159"/>
    </location>
</feature>
<dbReference type="EMBL" id="MT498043">
    <property type="protein sequence ID" value="QKY78967.1"/>
    <property type="molecule type" value="Genomic_DNA"/>
</dbReference>
<dbReference type="InterPro" id="IPR001091">
    <property type="entry name" value="RM_Methyltransferase"/>
</dbReference>
<dbReference type="PANTHER" id="PTHR13370:SF3">
    <property type="entry name" value="TRNA (GUANINE(10)-N2)-METHYLTRANSFERASE HOMOLOG"/>
    <property type="match status" value="1"/>
</dbReference>
<dbReference type="InterPro" id="IPR002052">
    <property type="entry name" value="DNA_methylase_N6_adenine_CS"/>
</dbReference>
<proteinExistence type="inferred from homology"/>
<dbReference type="Gene3D" id="3.40.50.150">
    <property type="entry name" value="Vaccinia Virus protein VP39"/>
    <property type="match status" value="1"/>
</dbReference>
<sequence length="223" mass="24381">MRPYYSDDLVTLYHGECLELSDCWLAADVLVTDPPYGMAYRDRQGGSIANDDTLEARDAVLRAWGTRPALAFGTWKVQRPAGTRQVIVWDKWGGGGTVGSPSSPWAYSHEEIYMLGEWPKLEPGGRAREGGTPSRTSGVLRVPNYNTQSRDRPDHPTPKPVELMVSLIERCPSGVIADPFAGSGSTLVAASRLGRRSVGVELDERYCEMIATRLSQGDLLVAA</sequence>
<protein>
    <submittedName>
        <fullName evidence="6">Methyltransferase</fullName>
    </submittedName>
</protein>
<keyword evidence="3 6" id="KW-0808">Transferase</keyword>
<keyword evidence="7" id="KW-1185">Reference proteome</keyword>
<dbReference type="SUPFAM" id="SSF53335">
    <property type="entry name" value="S-adenosyl-L-methionine-dependent methyltransferases"/>
    <property type="match status" value="1"/>
</dbReference>
<evidence type="ECO:0000256" key="1">
    <source>
        <dbReference type="ARBA" id="ARBA00006594"/>
    </source>
</evidence>
<dbReference type="Pfam" id="PF01555">
    <property type="entry name" value="N6_N4_Mtase"/>
    <property type="match status" value="1"/>
</dbReference>
<dbReference type="PROSITE" id="PS00092">
    <property type="entry name" value="N6_MTASE"/>
    <property type="match status" value="1"/>
</dbReference>
<evidence type="ECO:0000256" key="4">
    <source>
        <dbReference type="SAM" id="MobiDB-lite"/>
    </source>
</evidence>
<dbReference type="InterPro" id="IPR029063">
    <property type="entry name" value="SAM-dependent_MTases_sf"/>
</dbReference>
<evidence type="ECO:0000259" key="5">
    <source>
        <dbReference type="Pfam" id="PF01555"/>
    </source>
</evidence>
<evidence type="ECO:0000256" key="2">
    <source>
        <dbReference type="ARBA" id="ARBA00022603"/>
    </source>
</evidence>
<dbReference type="GO" id="GO:0032259">
    <property type="term" value="P:methylation"/>
    <property type="evidence" value="ECO:0007669"/>
    <property type="project" value="UniProtKB-KW"/>
</dbReference>
<dbReference type="GO" id="GO:0003677">
    <property type="term" value="F:DNA binding"/>
    <property type="evidence" value="ECO:0007669"/>
    <property type="project" value="InterPro"/>
</dbReference>